<evidence type="ECO:0000313" key="1">
    <source>
        <dbReference type="EMBL" id="VFJ64181.1"/>
    </source>
</evidence>
<organism evidence="1">
    <name type="scientific">Candidatus Kentrum sp. FW</name>
    <dbReference type="NCBI Taxonomy" id="2126338"/>
    <lineage>
        <taxon>Bacteria</taxon>
        <taxon>Pseudomonadati</taxon>
        <taxon>Pseudomonadota</taxon>
        <taxon>Gammaproteobacteria</taxon>
        <taxon>Candidatus Kentrum</taxon>
    </lineage>
</organism>
<dbReference type="EMBL" id="CAADFE010000005">
    <property type="protein sequence ID" value="VFJ64181.1"/>
    <property type="molecule type" value="Genomic_DNA"/>
</dbReference>
<protein>
    <submittedName>
        <fullName evidence="1">Uncharacterized protein</fullName>
    </submittedName>
</protein>
<gene>
    <name evidence="1" type="ORF">BECKFW1821C_GA0114237_100550</name>
</gene>
<name>A0A450TBP0_9GAMM</name>
<proteinExistence type="predicted"/>
<accession>A0A450TBP0</accession>
<reference evidence="1" key="1">
    <citation type="submission" date="2019-02" db="EMBL/GenBank/DDBJ databases">
        <authorList>
            <person name="Gruber-Vodicka R. H."/>
            <person name="Seah K. B. B."/>
        </authorList>
    </citation>
    <scope>NUCLEOTIDE SEQUENCE</scope>
    <source>
        <strain evidence="1">BECK_BZ131</strain>
    </source>
</reference>
<dbReference type="AlphaFoldDB" id="A0A450TBP0"/>
<sequence>MLPVSTVGSGWRRHLSNLGMIFYSDIAKVRYTAAWEAEGVISGTVQGGLFGGSPPISGNKKIVTYPPKAKFPGSTGHFI</sequence>